<dbReference type="InterPro" id="IPR016167">
    <property type="entry name" value="FAD-bd_PCMH_sub1"/>
</dbReference>
<sequence length="285" mass="30906">MIPSQFKYLRAQSVEEAITMLQETHGEGKILAGGHSLVPLLKFRITTPGTLVDITRIPGLKDVRIDGDRLLVGALKTHYEISKDETIIDNIPALAKTASETGDLQVRNYGTIGGNIVHGDPVADYPAIALALDAELKVEGEDGTEMLPVDGFALGPLITMMPENAIVTEVSFEIPPAHAEQTYLKYTHPATGYPLVGVAAIAGTGDDGTIDYIRVGVTGVSDVSYRARPVEEFLMGREPSEELIKEAAELAVEDAEMGSDLFASPEYREHITKIYVKRALYEVLK</sequence>
<evidence type="ECO:0000256" key="3">
    <source>
        <dbReference type="ARBA" id="ARBA00023002"/>
    </source>
</evidence>
<evidence type="ECO:0000259" key="4">
    <source>
        <dbReference type="PROSITE" id="PS51387"/>
    </source>
</evidence>
<dbReference type="SUPFAM" id="SSF56176">
    <property type="entry name" value="FAD-binding/transporter-associated domain-like"/>
    <property type="match status" value="1"/>
</dbReference>
<evidence type="ECO:0000313" key="5">
    <source>
        <dbReference type="EMBL" id="MET3111979.1"/>
    </source>
</evidence>
<dbReference type="Gene3D" id="3.30.43.10">
    <property type="entry name" value="Uridine Diphospho-n-acetylenolpyruvylglucosamine Reductase, domain 2"/>
    <property type="match status" value="1"/>
</dbReference>
<dbReference type="Proteomes" id="UP001549019">
    <property type="component" value="Unassembled WGS sequence"/>
</dbReference>
<dbReference type="Pfam" id="PF03450">
    <property type="entry name" value="CO_deh_flav_C"/>
    <property type="match status" value="1"/>
</dbReference>
<dbReference type="InterPro" id="IPR005107">
    <property type="entry name" value="CO_DH_flav_C"/>
</dbReference>
<organism evidence="5 6">
    <name type="scientific">Salinicoccus halitifaciens</name>
    <dbReference type="NCBI Taxonomy" id="1073415"/>
    <lineage>
        <taxon>Bacteria</taxon>
        <taxon>Bacillati</taxon>
        <taxon>Bacillota</taxon>
        <taxon>Bacilli</taxon>
        <taxon>Bacillales</taxon>
        <taxon>Staphylococcaceae</taxon>
        <taxon>Salinicoccus</taxon>
    </lineage>
</organism>
<dbReference type="Gene3D" id="3.30.465.10">
    <property type="match status" value="1"/>
</dbReference>
<dbReference type="Gene3D" id="3.30.390.50">
    <property type="entry name" value="CO dehydrogenase flavoprotein, C-terminal domain"/>
    <property type="match status" value="1"/>
</dbReference>
<dbReference type="SUPFAM" id="SSF55447">
    <property type="entry name" value="CO dehydrogenase flavoprotein C-terminal domain-like"/>
    <property type="match status" value="1"/>
</dbReference>
<dbReference type="InterPro" id="IPR016169">
    <property type="entry name" value="FAD-bd_PCMH_sub2"/>
</dbReference>
<dbReference type="InterPro" id="IPR016166">
    <property type="entry name" value="FAD-bd_PCMH"/>
</dbReference>
<dbReference type="EC" id="1.2.7.4" evidence="5"/>
<name>A0ABV2EC20_9STAP</name>
<keyword evidence="3 5" id="KW-0560">Oxidoreductase</keyword>
<keyword evidence="2" id="KW-0274">FAD</keyword>
<evidence type="ECO:0000313" key="6">
    <source>
        <dbReference type="Proteomes" id="UP001549019"/>
    </source>
</evidence>
<dbReference type="InterPro" id="IPR002346">
    <property type="entry name" value="Mopterin_DH_FAD-bd"/>
</dbReference>
<gene>
    <name evidence="5" type="ORF">ABHD89_002404</name>
</gene>
<proteinExistence type="predicted"/>
<accession>A0ABV2EC20</accession>
<dbReference type="EMBL" id="JBDZDV010000007">
    <property type="protein sequence ID" value="MET3111979.1"/>
    <property type="molecule type" value="Genomic_DNA"/>
</dbReference>
<dbReference type="PANTHER" id="PTHR42659:SF2">
    <property type="entry name" value="XANTHINE DEHYDROGENASE SUBUNIT C-RELATED"/>
    <property type="match status" value="1"/>
</dbReference>
<dbReference type="Pfam" id="PF00941">
    <property type="entry name" value="FAD_binding_5"/>
    <property type="match status" value="1"/>
</dbReference>
<dbReference type="PROSITE" id="PS51387">
    <property type="entry name" value="FAD_PCMH"/>
    <property type="match status" value="1"/>
</dbReference>
<dbReference type="InterPro" id="IPR036318">
    <property type="entry name" value="FAD-bd_PCMH-like_sf"/>
</dbReference>
<keyword evidence="6" id="KW-1185">Reference proteome</keyword>
<dbReference type="RefSeq" id="WP_230821117.1">
    <property type="nucleotide sequence ID" value="NZ_JAJNCU010000002.1"/>
</dbReference>
<comment type="caution">
    <text evidence="5">The sequence shown here is derived from an EMBL/GenBank/DDBJ whole genome shotgun (WGS) entry which is preliminary data.</text>
</comment>
<feature type="domain" description="FAD-binding PCMH-type" evidence="4">
    <location>
        <begin position="1"/>
        <end position="177"/>
    </location>
</feature>
<dbReference type="GO" id="GO:0043885">
    <property type="term" value="F:anaerobic carbon-monoxide dehydrogenase activity"/>
    <property type="evidence" value="ECO:0007669"/>
    <property type="project" value="UniProtKB-EC"/>
</dbReference>
<dbReference type="PANTHER" id="PTHR42659">
    <property type="entry name" value="XANTHINE DEHYDROGENASE SUBUNIT C-RELATED"/>
    <property type="match status" value="1"/>
</dbReference>
<dbReference type="SMART" id="SM01092">
    <property type="entry name" value="CO_deh_flav_C"/>
    <property type="match status" value="1"/>
</dbReference>
<evidence type="ECO:0000256" key="2">
    <source>
        <dbReference type="ARBA" id="ARBA00022827"/>
    </source>
</evidence>
<reference evidence="5 6" key="1">
    <citation type="submission" date="2024-05" db="EMBL/GenBank/DDBJ databases">
        <title>Genomic Encyclopedia of Type Strains, Phase IV (KMG-IV): sequencing the most valuable type-strain genomes for metagenomic binning, comparative biology and taxonomic classification.</title>
        <authorList>
            <person name="Goeker M."/>
        </authorList>
    </citation>
    <scope>NUCLEOTIDE SEQUENCE [LARGE SCALE GENOMIC DNA]</scope>
    <source>
        <strain evidence="5 6">DSM 25286</strain>
    </source>
</reference>
<evidence type="ECO:0000256" key="1">
    <source>
        <dbReference type="ARBA" id="ARBA00022630"/>
    </source>
</evidence>
<keyword evidence="1" id="KW-0285">Flavoprotein</keyword>
<dbReference type="InterPro" id="IPR036683">
    <property type="entry name" value="CO_DH_flav_C_dom_sf"/>
</dbReference>
<protein>
    <submittedName>
        <fullName evidence="5">Carbon-monoxide dehydrogenase medium subunit</fullName>
        <ecNumber evidence="5">1.2.7.4</ecNumber>
    </submittedName>
</protein>
<dbReference type="InterPro" id="IPR051312">
    <property type="entry name" value="Diverse_Substr_Oxidored"/>
</dbReference>